<dbReference type="Proteomes" id="UP000601435">
    <property type="component" value="Unassembled WGS sequence"/>
</dbReference>
<evidence type="ECO:0000256" key="1">
    <source>
        <dbReference type="ARBA" id="ARBA00022448"/>
    </source>
</evidence>
<comment type="caution">
    <text evidence="10">The sequence shown here is derived from an EMBL/GenBank/DDBJ whole genome shotgun (WGS) entry which is preliminary data.</text>
</comment>
<feature type="signal peptide" evidence="8">
    <location>
        <begin position="1"/>
        <end position="19"/>
    </location>
</feature>
<dbReference type="GO" id="GO:0016020">
    <property type="term" value="C:membrane"/>
    <property type="evidence" value="ECO:0007669"/>
    <property type="project" value="InterPro"/>
</dbReference>
<evidence type="ECO:0000256" key="3">
    <source>
        <dbReference type="ARBA" id="ARBA00022741"/>
    </source>
</evidence>
<proteinExistence type="predicted"/>
<dbReference type="AlphaFoldDB" id="A0A812X6Y9"/>
<dbReference type="InterPro" id="IPR011527">
    <property type="entry name" value="ABC1_TM_dom"/>
</dbReference>
<evidence type="ECO:0000256" key="2">
    <source>
        <dbReference type="ARBA" id="ARBA00022692"/>
    </source>
</evidence>
<dbReference type="SUPFAM" id="SSF90123">
    <property type="entry name" value="ABC transporter transmembrane region"/>
    <property type="match status" value="1"/>
</dbReference>
<keyword evidence="6 7" id="KW-0472">Membrane</keyword>
<accession>A0A812X6Y9</accession>
<dbReference type="InterPro" id="IPR036640">
    <property type="entry name" value="ABC1_TM_sf"/>
</dbReference>
<dbReference type="Pfam" id="PF00664">
    <property type="entry name" value="ABC_membrane"/>
    <property type="match status" value="1"/>
</dbReference>
<keyword evidence="3" id="KW-0547">Nucleotide-binding</keyword>
<dbReference type="OrthoDB" id="435961at2759"/>
<dbReference type="EMBL" id="CAJNJA010035495">
    <property type="protein sequence ID" value="CAE7707723.1"/>
    <property type="molecule type" value="Genomic_DNA"/>
</dbReference>
<keyword evidence="2 7" id="KW-0812">Transmembrane</keyword>
<evidence type="ECO:0000256" key="4">
    <source>
        <dbReference type="ARBA" id="ARBA00022840"/>
    </source>
</evidence>
<evidence type="ECO:0000259" key="9">
    <source>
        <dbReference type="PROSITE" id="PS50929"/>
    </source>
</evidence>
<keyword evidence="4" id="KW-0067">ATP-binding</keyword>
<dbReference type="PROSITE" id="PS50929">
    <property type="entry name" value="ABC_TM1F"/>
    <property type="match status" value="1"/>
</dbReference>
<feature type="non-terminal residue" evidence="10">
    <location>
        <position position="150"/>
    </location>
</feature>
<reference evidence="10" key="1">
    <citation type="submission" date="2021-02" db="EMBL/GenBank/DDBJ databases">
        <authorList>
            <person name="Dougan E. K."/>
            <person name="Rhodes N."/>
            <person name="Thang M."/>
            <person name="Chan C."/>
        </authorList>
    </citation>
    <scope>NUCLEOTIDE SEQUENCE</scope>
</reference>
<evidence type="ECO:0000256" key="8">
    <source>
        <dbReference type="SAM" id="SignalP"/>
    </source>
</evidence>
<dbReference type="PANTHER" id="PTHR24223">
    <property type="entry name" value="ATP-BINDING CASSETTE SUB-FAMILY C"/>
    <property type="match status" value="1"/>
</dbReference>
<evidence type="ECO:0000256" key="5">
    <source>
        <dbReference type="ARBA" id="ARBA00022989"/>
    </source>
</evidence>
<feature type="transmembrane region" description="Helical" evidence="7">
    <location>
        <begin position="92"/>
        <end position="113"/>
    </location>
</feature>
<protein>
    <submittedName>
        <fullName evidence="10">AbcC10 protein</fullName>
    </submittedName>
</protein>
<evidence type="ECO:0000256" key="7">
    <source>
        <dbReference type="SAM" id="Phobius"/>
    </source>
</evidence>
<dbReference type="GO" id="GO:0005524">
    <property type="term" value="F:ATP binding"/>
    <property type="evidence" value="ECO:0007669"/>
    <property type="project" value="UniProtKB-KW"/>
</dbReference>
<evidence type="ECO:0000313" key="11">
    <source>
        <dbReference type="Proteomes" id="UP000601435"/>
    </source>
</evidence>
<dbReference type="InterPro" id="IPR050173">
    <property type="entry name" value="ABC_transporter_C-like"/>
</dbReference>
<feature type="non-terminal residue" evidence="10">
    <location>
        <position position="1"/>
    </location>
</feature>
<evidence type="ECO:0000256" key="6">
    <source>
        <dbReference type="ARBA" id="ARBA00023136"/>
    </source>
</evidence>
<evidence type="ECO:0000313" key="10">
    <source>
        <dbReference type="EMBL" id="CAE7707723.1"/>
    </source>
</evidence>
<name>A0A812X6Y9_9DINO</name>
<keyword evidence="11" id="KW-1185">Reference proteome</keyword>
<sequence length="150" mass="17002">FWLLLSLVFFVFGWHQGQTFTMRLSAAIHNRVIHKLLRAPIDRFFDKQPVGRIMSRLVGDLASVDLSLYAKTLQTVTTILATITPLLYVHTMVPMLISVMALPLYYVIFAIYTRYRNTSVPMRYCFASTKSDMNGLLTDVMSSTASLTVG</sequence>
<gene>
    <name evidence="10" type="primary">abcC10</name>
    <name evidence="10" type="ORF">SNEC2469_LOCUS20402</name>
</gene>
<organism evidence="10 11">
    <name type="scientific">Symbiodinium necroappetens</name>
    <dbReference type="NCBI Taxonomy" id="1628268"/>
    <lineage>
        <taxon>Eukaryota</taxon>
        <taxon>Sar</taxon>
        <taxon>Alveolata</taxon>
        <taxon>Dinophyceae</taxon>
        <taxon>Suessiales</taxon>
        <taxon>Symbiodiniaceae</taxon>
        <taxon>Symbiodinium</taxon>
    </lineage>
</organism>
<keyword evidence="5 7" id="KW-1133">Transmembrane helix</keyword>
<keyword evidence="8" id="KW-0732">Signal</keyword>
<feature type="domain" description="ABC transmembrane type-1" evidence="9">
    <location>
        <begin position="1"/>
        <end position="140"/>
    </location>
</feature>
<keyword evidence="1" id="KW-0813">Transport</keyword>
<feature type="chain" id="PRO_5032568823" evidence="8">
    <location>
        <begin position="20"/>
        <end position="150"/>
    </location>
</feature>
<dbReference type="GO" id="GO:0140359">
    <property type="term" value="F:ABC-type transporter activity"/>
    <property type="evidence" value="ECO:0007669"/>
    <property type="project" value="InterPro"/>
</dbReference>
<dbReference type="Gene3D" id="1.20.1560.10">
    <property type="entry name" value="ABC transporter type 1, transmembrane domain"/>
    <property type="match status" value="1"/>
</dbReference>